<reference evidence="2" key="1">
    <citation type="submission" date="2018-02" db="EMBL/GenBank/DDBJ databases">
        <title>Rhizophora mucronata_Transcriptome.</title>
        <authorList>
            <person name="Meera S.P."/>
            <person name="Sreeshan A."/>
            <person name="Augustine A."/>
        </authorList>
    </citation>
    <scope>NUCLEOTIDE SEQUENCE</scope>
    <source>
        <tissue evidence="2">Leaf</tissue>
    </source>
</reference>
<protein>
    <submittedName>
        <fullName evidence="2">Uncharacterized protein</fullName>
    </submittedName>
</protein>
<proteinExistence type="predicted"/>
<keyword evidence="1" id="KW-1133">Transmembrane helix</keyword>
<dbReference type="EMBL" id="GGEC01054524">
    <property type="protein sequence ID" value="MBX35008.1"/>
    <property type="molecule type" value="Transcribed_RNA"/>
</dbReference>
<sequence>MMLITIYIRFWNMRWISIVYVLLILSSSSQFLSKSCLLLLKSPIKCFLTINYSQGLSCGTLVLFIFNIYE</sequence>
<organism evidence="2">
    <name type="scientific">Rhizophora mucronata</name>
    <name type="common">Asiatic mangrove</name>
    <dbReference type="NCBI Taxonomy" id="61149"/>
    <lineage>
        <taxon>Eukaryota</taxon>
        <taxon>Viridiplantae</taxon>
        <taxon>Streptophyta</taxon>
        <taxon>Embryophyta</taxon>
        <taxon>Tracheophyta</taxon>
        <taxon>Spermatophyta</taxon>
        <taxon>Magnoliopsida</taxon>
        <taxon>eudicotyledons</taxon>
        <taxon>Gunneridae</taxon>
        <taxon>Pentapetalae</taxon>
        <taxon>rosids</taxon>
        <taxon>fabids</taxon>
        <taxon>Malpighiales</taxon>
        <taxon>Rhizophoraceae</taxon>
        <taxon>Rhizophora</taxon>
    </lineage>
</organism>
<evidence type="ECO:0000256" key="1">
    <source>
        <dbReference type="SAM" id="Phobius"/>
    </source>
</evidence>
<dbReference type="AlphaFoldDB" id="A0A2P2MXS9"/>
<evidence type="ECO:0000313" key="2">
    <source>
        <dbReference type="EMBL" id="MBX35008.1"/>
    </source>
</evidence>
<accession>A0A2P2MXS9</accession>
<feature type="transmembrane region" description="Helical" evidence="1">
    <location>
        <begin position="49"/>
        <end position="69"/>
    </location>
</feature>
<keyword evidence="1" id="KW-0812">Transmembrane</keyword>
<name>A0A2P2MXS9_RHIMU</name>
<keyword evidence="1" id="KW-0472">Membrane</keyword>